<dbReference type="OrthoDB" id="7700249at2759"/>
<evidence type="ECO:0000313" key="5">
    <source>
        <dbReference type="Proteomes" id="UP000515158"/>
    </source>
</evidence>
<dbReference type="AlphaFoldDB" id="A0A6P8YLT9"/>
<evidence type="ECO:0000313" key="6">
    <source>
        <dbReference type="RefSeq" id="XP_034238080.1"/>
    </source>
</evidence>
<dbReference type="InterPro" id="IPR003508">
    <property type="entry name" value="CIDE-N_dom"/>
</dbReference>
<evidence type="ECO:0000256" key="3">
    <source>
        <dbReference type="SAM" id="MobiDB-lite"/>
    </source>
</evidence>
<dbReference type="Gene3D" id="3.10.20.10">
    <property type="match status" value="1"/>
</dbReference>
<name>A0A6P8YLT9_THRPL</name>
<dbReference type="KEGG" id="tpal:117643343"/>
<organism evidence="6">
    <name type="scientific">Thrips palmi</name>
    <name type="common">Melon thrips</name>
    <dbReference type="NCBI Taxonomy" id="161013"/>
    <lineage>
        <taxon>Eukaryota</taxon>
        <taxon>Metazoa</taxon>
        <taxon>Ecdysozoa</taxon>
        <taxon>Arthropoda</taxon>
        <taxon>Hexapoda</taxon>
        <taxon>Insecta</taxon>
        <taxon>Pterygota</taxon>
        <taxon>Neoptera</taxon>
        <taxon>Paraneoptera</taxon>
        <taxon>Thysanoptera</taxon>
        <taxon>Terebrantia</taxon>
        <taxon>Thripoidea</taxon>
        <taxon>Thripidae</taxon>
        <taxon>Thrips</taxon>
    </lineage>
</organism>
<feature type="compositionally biased region" description="Low complexity" evidence="3">
    <location>
        <begin position="102"/>
        <end position="115"/>
    </location>
</feature>
<keyword evidence="1 2" id="KW-0053">Apoptosis</keyword>
<evidence type="ECO:0000256" key="1">
    <source>
        <dbReference type="ARBA" id="ARBA00022703"/>
    </source>
</evidence>
<keyword evidence="5" id="KW-1185">Reference proteome</keyword>
<dbReference type="GO" id="GO:0006915">
    <property type="term" value="P:apoptotic process"/>
    <property type="evidence" value="ECO:0007669"/>
    <property type="project" value="UniProtKB-UniRule"/>
</dbReference>
<dbReference type="GeneID" id="117643343"/>
<protein>
    <submittedName>
        <fullName evidence="6">Uncharacterized protein LOC117643343</fullName>
    </submittedName>
</protein>
<accession>A0A6P8YLT9</accession>
<evidence type="ECO:0000256" key="2">
    <source>
        <dbReference type="PROSITE-ProRule" id="PRU00447"/>
    </source>
</evidence>
<dbReference type="PROSITE" id="PS51135">
    <property type="entry name" value="CIDE_N"/>
    <property type="match status" value="1"/>
</dbReference>
<sequence length="582" mass="65437">MPLIMVANEERKIKVLLAASTTQQLNDKAVKKLKLSQDMQYKVCVDSSGAAAGSEIDEDDLLLELSSFYSKSNAHLEVVMLPSHKDWSPPESVEGLSRRSNSDSSCNSNSDSDSSGDGPCADILEVSLVVPPSPCVTKPSSHPSIPITPFNEIFEPVLEAMRRQPPPCDLVRRRKAALMAAQKEVASHILKKVKDFRKEVCERYATAVFSSQNGKFKPVFEKRVNDHFCSDGLADFICHIYNAVNYSKGSENTSRRGQRRKVAALQEEVDNPDEMEPQAKARSIDDCSYGCENFNPPLPSDETLETQEQKREHLAQSKDLSSAYAVSLFQKTYSSQRSEIVGCKTLPKLTDVFVRWPCLKSANLLIHHASILFNKDVKNLWAMQLDKMTPDLTGFFKSYCRKSPRSTATAELLKVFSEAQGAVETMESQIPNTFSVFFMIIAYMREKHDFFFQVAKDCDSDSELLEHAACSNGNPILLVQGFSVFDPMAKCFVVVLKNHVIEVRDQLEGILVMFISFFIFGFKYTEEVQNTLEFIQRFFFLINPPSGDKRVVARRKGHLAGKVYKLSEEIRAYSSPWSIPSV</sequence>
<proteinExistence type="predicted"/>
<feature type="domain" description="CIDE-N" evidence="4">
    <location>
        <begin position="1"/>
        <end position="89"/>
    </location>
</feature>
<dbReference type="InParanoid" id="A0A6P8YLT9"/>
<dbReference type="Proteomes" id="UP000515158">
    <property type="component" value="Unplaced"/>
</dbReference>
<dbReference type="RefSeq" id="XP_034238080.1">
    <property type="nucleotide sequence ID" value="XM_034382189.1"/>
</dbReference>
<reference evidence="6" key="1">
    <citation type="submission" date="2025-08" db="UniProtKB">
        <authorList>
            <consortium name="RefSeq"/>
        </authorList>
    </citation>
    <scope>IDENTIFICATION</scope>
    <source>
        <tissue evidence="6">Total insect</tissue>
    </source>
</reference>
<evidence type="ECO:0000259" key="4">
    <source>
        <dbReference type="PROSITE" id="PS51135"/>
    </source>
</evidence>
<dbReference type="PANTHER" id="PTHR31025">
    <property type="entry name" value="SI:CH211-196P9.1-RELATED"/>
    <property type="match status" value="1"/>
</dbReference>
<gene>
    <name evidence="6" type="primary">LOC117643343</name>
</gene>
<dbReference type="PANTHER" id="PTHR31025:SF22">
    <property type="entry name" value="IP13529P"/>
    <property type="match status" value="1"/>
</dbReference>
<feature type="region of interest" description="Disordered" evidence="3">
    <location>
        <begin position="84"/>
        <end position="118"/>
    </location>
</feature>